<dbReference type="Proteomes" id="UP001060112">
    <property type="component" value="Chromosome"/>
</dbReference>
<reference evidence="2" key="1">
    <citation type="submission" date="2022-07" db="EMBL/GenBank/DDBJ databases">
        <title>Faecal culturing of patients with breast cancer.</title>
        <authorList>
            <person name="Teng N.M.Y."/>
            <person name="Kiu R."/>
            <person name="Evans R."/>
            <person name="Baker D.J."/>
            <person name="Zenner C."/>
            <person name="Robinson S.D."/>
            <person name="Hall L.J."/>
        </authorList>
    </citation>
    <scope>NUCLEOTIDE SEQUENCE</scope>
    <source>
        <strain evidence="2">LH1062</strain>
    </source>
</reference>
<sequence>MVYNHAKERVKWEKWKEQEEELLQSLNVDENIIVELRKYDWNAFKLERKIKERQNVTSDTFFYSFPYYDKKEIRSVEDLLNEIEDESLLHYLYQTDQTTLTIILLKILGYSTKDISEILKIKPSTIYSKIHRLKNNLKKM</sequence>
<name>A0ABY5I6C8_9FIRM</name>
<dbReference type="SUPFAM" id="SSF88659">
    <property type="entry name" value="Sigma3 and sigma4 domains of RNA polymerase sigma factors"/>
    <property type="match status" value="1"/>
</dbReference>
<dbReference type="InterPro" id="IPR013249">
    <property type="entry name" value="RNA_pol_sigma70_r4_t2"/>
</dbReference>
<dbReference type="RefSeq" id="WP_290140610.1">
    <property type="nucleotide sequence ID" value="NZ_CP101620.1"/>
</dbReference>
<dbReference type="InterPro" id="IPR013324">
    <property type="entry name" value="RNA_pol_sigma_r3/r4-like"/>
</dbReference>
<organism evidence="2 3">
    <name type="scientific">Allocoprobacillus halotolerans</name>
    <dbReference type="NCBI Taxonomy" id="2944914"/>
    <lineage>
        <taxon>Bacteria</taxon>
        <taxon>Bacillati</taxon>
        <taxon>Bacillota</taxon>
        <taxon>Erysipelotrichia</taxon>
        <taxon>Erysipelotrichales</taxon>
        <taxon>Erysipelotrichaceae</taxon>
        <taxon>Allocoprobacillus</taxon>
    </lineage>
</organism>
<evidence type="ECO:0000313" key="2">
    <source>
        <dbReference type="EMBL" id="UTY39495.1"/>
    </source>
</evidence>
<dbReference type="InterPro" id="IPR036388">
    <property type="entry name" value="WH-like_DNA-bd_sf"/>
</dbReference>
<keyword evidence="3" id="KW-1185">Reference proteome</keyword>
<protein>
    <submittedName>
        <fullName evidence="2">Sigma-70 family RNA polymerase sigma factor</fullName>
    </submittedName>
</protein>
<evidence type="ECO:0000259" key="1">
    <source>
        <dbReference type="Pfam" id="PF08281"/>
    </source>
</evidence>
<feature type="domain" description="RNA polymerase sigma factor 70 region 4 type 2" evidence="1">
    <location>
        <begin position="102"/>
        <end position="134"/>
    </location>
</feature>
<gene>
    <name evidence="2" type="ORF">NMU03_01280</name>
</gene>
<accession>A0ABY5I6C8</accession>
<proteinExistence type="predicted"/>
<dbReference type="Gene3D" id="1.10.10.10">
    <property type="entry name" value="Winged helix-like DNA-binding domain superfamily/Winged helix DNA-binding domain"/>
    <property type="match status" value="1"/>
</dbReference>
<dbReference type="Pfam" id="PF08281">
    <property type="entry name" value="Sigma70_r4_2"/>
    <property type="match status" value="1"/>
</dbReference>
<dbReference type="EMBL" id="CP101620">
    <property type="protein sequence ID" value="UTY39495.1"/>
    <property type="molecule type" value="Genomic_DNA"/>
</dbReference>
<evidence type="ECO:0000313" key="3">
    <source>
        <dbReference type="Proteomes" id="UP001060112"/>
    </source>
</evidence>